<organism evidence="1">
    <name type="scientific">Campylobacter jejuni</name>
    <dbReference type="NCBI Taxonomy" id="197"/>
    <lineage>
        <taxon>Bacteria</taxon>
        <taxon>Pseudomonadati</taxon>
        <taxon>Campylobacterota</taxon>
        <taxon>Epsilonproteobacteria</taxon>
        <taxon>Campylobacterales</taxon>
        <taxon>Campylobacteraceae</taxon>
        <taxon>Campylobacter</taxon>
    </lineage>
</organism>
<dbReference type="EMBL" id="AACSDH010000031">
    <property type="protein sequence ID" value="EAL8925351.1"/>
    <property type="molecule type" value="Genomic_DNA"/>
</dbReference>
<name>A0A5T1ZQR4_CAMJU</name>
<reference evidence="1" key="1">
    <citation type="submission" date="2018-08" db="EMBL/GenBank/DDBJ databases">
        <authorList>
            <consortium name="PulseNet: The National Subtyping Network for Foodborne Disease Surveillance"/>
            <person name="Tarr C.L."/>
            <person name="Trees E."/>
            <person name="Katz L.S."/>
            <person name="Carleton-Romer H.A."/>
            <person name="Stroika S."/>
            <person name="Kucerova Z."/>
            <person name="Roache K.F."/>
            <person name="Sabol A.L."/>
            <person name="Besser J."/>
            <person name="Gerner-Smidt P."/>
        </authorList>
    </citation>
    <scope>NUCLEOTIDE SEQUENCE</scope>
    <source>
        <strain evidence="1">PNUSAC005495</strain>
    </source>
</reference>
<gene>
    <name evidence="1" type="ORF">D0B29_08580</name>
</gene>
<dbReference type="GO" id="GO:0005524">
    <property type="term" value="F:ATP binding"/>
    <property type="evidence" value="ECO:0007669"/>
    <property type="project" value="UniProtKB-KW"/>
</dbReference>
<keyword evidence="1" id="KW-0547">Nucleotide-binding</keyword>
<protein>
    <submittedName>
        <fullName evidence="1">ABC transporter ATP-binding protein</fullName>
    </submittedName>
</protein>
<keyword evidence="1" id="KW-0067">ATP-binding</keyword>
<feature type="non-terminal residue" evidence="1">
    <location>
        <position position="1"/>
    </location>
</feature>
<proteinExistence type="predicted"/>
<sequence>ITLSEEEFLKAYQDVKIGDTLLLSIKAFNPIIVGKLDK</sequence>
<dbReference type="AlphaFoldDB" id="A0A5T1ZQR4"/>
<comment type="caution">
    <text evidence="1">The sequence shown here is derived from an EMBL/GenBank/DDBJ whole genome shotgun (WGS) entry which is preliminary data.</text>
</comment>
<accession>A0A5T1ZQR4</accession>
<evidence type="ECO:0000313" key="1">
    <source>
        <dbReference type="EMBL" id="EAL8925351.1"/>
    </source>
</evidence>